<evidence type="ECO:0000256" key="2">
    <source>
        <dbReference type="ARBA" id="ARBA00004223"/>
    </source>
</evidence>
<evidence type="ECO:0000256" key="10">
    <source>
        <dbReference type="ARBA" id="ARBA00022801"/>
    </source>
</evidence>
<feature type="domain" description="Cyclic nucleotide phosphodiesterase catalytic" evidence="17">
    <location>
        <begin position="195"/>
        <end position="341"/>
    </location>
</feature>
<dbReference type="InterPro" id="IPR009097">
    <property type="entry name" value="Cyclic_Pdiesterase"/>
</dbReference>
<keyword evidence="13" id="KW-0449">Lipoprotein</keyword>
<dbReference type="Gene3D" id="3.40.50.300">
    <property type="entry name" value="P-loop containing nucleotide triphosphate hydrolases"/>
    <property type="match status" value="1"/>
</dbReference>
<evidence type="ECO:0000256" key="16">
    <source>
        <dbReference type="SAM" id="MobiDB-lite"/>
    </source>
</evidence>
<evidence type="ECO:0000313" key="20">
    <source>
        <dbReference type="Proteomes" id="UP000663870"/>
    </source>
</evidence>
<keyword evidence="9" id="KW-0597">Phosphoprotein</keyword>
<dbReference type="GO" id="GO:0009214">
    <property type="term" value="P:cyclic nucleotide catabolic process"/>
    <property type="evidence" value="ECO:0007669"/>
    <property type="project" value="InterPro"/>
</dbReference>
<keyword evidence="8" id="KW-0488">Methylation</keyword>
<evidence type="ECO:0000256" key="3">
    <source>
        <dbReference type="ARBA" id="ARBA00004635"/>
    </source>
</evidence>
<comment type="caution">
    <text evidence="19">The sequence shown here is derived from an EMBL/GenBank/DDBJ whole genome shotgun (WGS) entry which is preliminary data.</text>
</comment>
<comment type="subcellular location">
    <subcellularLocation>
        <location evidence="2">Melanosome</location>
    </subcellularLocation>
    <subcellularLocation>
        <location evidence="3">Membrane</location>
        <topology evidence="3">Lipid-anchor</topology>
    </subcellularLocation>
</comment>
<dbReference type="Gene3D" id="3.90.1740.10">
    <property type="entry name" value="2',3'-cyclic nucleotide 3'-phosphodiesterase superfamily"/>
    <property type="match status" value="1"/>
</dbReference>
<keyword evidence="14" id="KW-0636">Prenylation</keyword>
<comment type="subunit">
    <text evidence="5">Exists as monomers and homodimers.</text>
</comment>
<evidence type="ECO:0000256" key="1">
    <source>
        <dbReference type="ARBA" id="ARBA00000610"/>
    </source>
</evidence>
<comment type="catalytic activity">
    <reaction evidence="1">
        <text>a nucleoside 2',3'-cyclic phosphate + H2O = a nucleoside 2'-phosphate + H(+)</text>
        <dbReference type="Rhea" id="RHEA:14489"/>
        <dbReference type="ChEBI" id="CHEBI:15377"/>
        <dbReference type="ChEBI" id="CHEBI:15378"/>
        <dbReference type="ChEBI" id="CHEBI:66954"/>
        <dbReference type="ChEBI" id="CHEBI:78552"/>
        <dbReference type="EC" id="3.1.4.37"/>
    </reaction>
</comment>
<evidence type="ECO:0000256" key="7">
    <source>
        <dbReference type="ARBA" id="ARBA00014478"/>
    </source>
</evidence>
<dbReference type="SUPFAM" id="SSF55144">
    <property type="entry name" value="LigT-like"/>
    <property type="match status" value="2"/>
</dbReference>
<dbReference type="EMBL" id="CAJNOH010000013">
    <property type="protein sequence ID" value="CAF0751243.1"/>
    <property type="molecule type" value="Genomic_DNA"/>
</dbReference>
<dbReference type="PANTHER" id="PTHR10156">
    <property type="entry name" value="2',3'-CYCLIC-NUCLEOTIDE 3'-PHOSPHODIESTERASE"/>
    <property type="match status" value="1"/>
</dbReference>
<feature type="compositionally biased region" description="Low complexity" evidence="16">
    <location>
        <begin position="336"/>
        <end position="345"/>
    </location>
</feature>
<protein>
    <recommendedName>
        <fullName evidence="7">2',3'-cyclic-nucleotide 3'-phosphodiesterase</fullName>
        <ecNumber evidence="6">3.1.4.37</ecNumber>
    </recommendedName>
</protein>
<keyword evidence="12" id="KW-0472">Membrane</keyword>
<dbReference type="Proteomes" id="UP000663854">
    <property type="component" value="Unassembled WGS sequence"/>
</dbReference>
<dbReference type="GO" id="GO:0005737">
    <property type="term" value="C:cytoplasm"/>
    <property type="evidence" value="ECO:0007669"/>
    <property type="project" value="TreeGrafter"/>
</dbReference>
<dbReference type="EMBL" id="CAJNOL010000110">
    <property type="protein sequence ID" value="CAF0854594.1"/>
    <property type="molecule type" value="Genomic_DNA"/>
</dbReference>
<feature type="compositionally biased region" description="Low complexity" evidence="16">
    <location>
        <begin position="367"/>
        <end position="378"/>
    </location>
</feature>
<name>A0A813W2I2_9BILA</name>
<dbReference type="InterPro" id="IPR008431">
    <property type="entry name" value="CNPase"/>
</dbReference>
<dbReference type="SUPFAM" id="SSF52540">
    <property type="entry name" value="P-loop containing nucleoside triphosphate hydrolases"/>
    <property type="match status" value="1"/>
</dbReference>
<dbReference type="InterPro" id="IPR047325">
    <property type="entry name" value="CNPase_cat"/>
</dbReference>
<proteinExistence type="inferred from homology"/>
<dbReference type="Proteomes" id="UP000663870">
    <property type="component" value="Unassembled WGS sequence"/>
</dbReference>
<evidence type="ECO:0000313" key="18">
    <source>
        <dbReference type="EMBL" id="CAF0751243.1"/>
    </source>
</evidence>
<dbReference type="GO" id="GO:0004113">
    <property type="term" value="F:2',3'-cyclic-nucleotide 3'-phosphodiesterase activity"/>
    <property type="evidence" value="ECO:0007669"/>
    <property type="project" value="UniProtKB-EC"/>
</dbReference>
<feature type="domain" description="Cyclic nucleotide phosphodiesterase catalytic" evidence="17">
    <location>
        <begin position="416"/>
        <end position="491"/>
    </location>
</feature>
<evidence type="ECO:0000256" key="8">
    <source>
        <dbReference type="ARBA" id="ARBA00022481"/>
    </source>
</evidence>
<evidence type="ECO:0000256" key="5">
    <source>
        <dbReference type="ARBA" id="ARBA00011781"/>
    </source>
</evidence>
<evidence type="ECO:0000256" key="4">
    <source>
        <dbReference type="ARBA" id="ARBA00008662"/>
    </source>
</evidence>
<organism evidence="19 20">
    <name type="scientific">Rotaria sordida</name>
    <dbReference type="NCBI Taxonomy" id="392033"/>
    <lineage>
        <taxon>Eukaryota</taxon>
        <taxon>Metazoa</taxon>
        <taxon>Spiralia</taxon>
        <taxon>Gnathifera</taxon>
        <taxon>Rotifera</taxon>
        <taxon>Eurotatoria</taxon>
        <taxon>Bdelloidea</taxon>
        <taxon>Philodinida</taxon>
        <taxon>Philodinidae</taxon>
        <taxon>Rotaria</taxon>
    </lineage>
</organism>
<comment type="similarity">
    <text evidence="4">Belongs to the 2H phosphoesterase superfamily. CNPase family.</text>
</comment>
<dbReference type="InterPro" id="IPR027417">
    <property type="entry name" value="P-loop_NTPase"/>
</dbReference>
<dbReference type="GO" id="GO:0016020">
    <property type="term" value="C:membrane"/>
    <property type="evidence" value="ECO:0007669"/>
    <property type="project" value="UniProtKB-SubCell"/>
</dbReference>
<dbReference type="PANTHER" id="PTHR10156:SF0">
    <property type="entry name" value="2',3'-CYCLIC-NUCLEOTIDE 3'-PHOSPHODIESTERASE"/>
    <property type="match status" value="1"/>
</dbReference>
<dbReference type="EC" id="3.1.4.37" evidence="6"/>
<dbReference type="Pfam" id="PF13671">
    <property type="entry name" value="AAA_33"/>
    <property type="match status" value="1"/>
</dbReference>
<accession>A0A813W2I2</accession>
<keyword evidence="10" id="KW-0378">Hydrolase</keyword>
<evidence type="ECO:0000256" key="13">
    <source>
        <dbReference type="ARBA" id="ARBA00023288"/>
    </source>
</evidence>
<keyword evidence="11" id="KW-0694">RNA-binding</keyword>
<comment type="function">
    <text evidence="15">Catalyzes the formation of 2'-nucleotide products from 2',3'-cyclic substrates. May participate in RNA metabolism in the myelinating cell, CNP is the third most abundant protein in central nervous system myelin.</text>
</comment>
<evidence type="ECO:0000313" key="19">
    <source>
        <dbReference type="EMBL" id="CAF0854594.1"/>
    </source>
</evidence>
<evidence type="ECO:0000256" key="6">
    <source>
        <dbReference type="ARBA" id="ARBA00012317"/>
    </source>
</evidence>
<evidence type="ECO:0000256" key="15">
    <source>
        <dbReference type="ARBA" id="ARBA00045937"/>
    </source>
</evidence>
<dbReference type="GO" id="GO:0003723">
    <property type="term" value="F:RNA binding"/>
    <property type="evidence" value="ECO:0007669"/>
    <property type="project" value="UniProtKB-KW"/>
</dbReference>
<dbReference type="AlphaFoldDB" id="A0A813W2I2"/>
<evidence type="ECO:0000256" key="14">
    <source>
        <dbReference type="ARBA" id="ARBA00023289"/>
    </source>
</evidence>
<keyword evidence="20" id="KW-1185">Reference proteome</keyword>
<evidence type="ECO:0000256" key="11">
    <source>
        <dbReference type="ARBA" id="ARBA00022884"/>
    </source>
</evidence>
<evidence type="ECO:0000256" key="9">
    <source>
        <dbReference type="ARBA" id="ARBA00022553"/>
    </source>
</evidence>
<feature type="region of interest" description="Disordered" evidence="16">
    <location>
        <begin position="332"/>
        <end position="378"/>
    </location>
</feature>
<reference evidence="19" key="1">
    <citation type="submission" date="2021-02" db="EMBL/GenBank/DDBJ databases">
        <authorList>
            <person name="Nowell W R."/>
        </authorList>
    </citation>
    <scope>NUCLEOTIDE SEQUENCE</scope>
</reference>
<sequence length="492" mass="56453">MSDWFSPSFLMQNISSNEKQQTQLRIIGIQQLDDFYTLSYPFLTCPETIAHLRQTKVMFLMRGLPGSGKSTIVTILKRIYSKSVVVCSADNYFIDSQGNYNFNRDKIGEAHLRCQQQTEDACKNNILAVIVDNTNIRMDECKPYFQKASNYGYIVIIVEPRTNWKRDANILMNRNTHKVPMDIIEARLRQYQPLIPFYFGLFLNHEQSNYVLQEAYDYFQQTLQIFPQLKKDLAQISRDKNTAVHNLLSRSNMSVQTKILHCTMKFIGKITDQSRKDYTNYAANRLISHSLGKMFRAYIVGFTITPRTLAARLLFPDRHAWALWDQDDNELPKNESASSSSSSSSQIVTNDNKKSRPHRRNNKSKITTTDNLNTNDDYNTSMVRSLGDDDILLVDKVLTSNISEKISFLHPTFGYLSRAHLTCGVAPGINASQTGSDILDMIKKESDIIEKNIPIPESNDERTVMKFFGNGNCIVYLKEPIPIETIFSGYFH</sequence>
<evidence type="ECO:0000256" key="12">
    <source>
        <dbReference type="ARBA" id="ARBA00023136"/>
    </source>
</evidence>
<dbReference type="Pfam" id="PF05881">
    <property type="entry name" value="CNPase"/>
    <property type="match status" value="2"/>
</dbReference>
<evidence type="ECO:0000259" key="17">
    <source>
        <dbReference type="Pfam" id="PF05881"/>
    </source>
</evidence>
<gene>
    <name evidence="19" type="ORF">JXQ802_LOCUS6866</name>
    <name evidence="18" type="ORF">PYM288_LOCUS2096</name>
</gene>